<feature type="region of interest" description="Disordered" evidence="4">
    <location>
        <begin position="931"/>
        <end position="970"/>
    </location>
</feature>
<dbReference type="Pfam" id="PF21229">
    <property type="entry name" value="TdIF1_2nd"/>
    <property type="match status" value="1"/>
</dbReference>
<dbReference type="InterPro" id="IPR041384">
    <property type="entry name" value="DNTTIP1_dimer"/>
</dbReference>
<protein>
    <submittedName>
        <fullName evidence="7">Uncharacterized protein</fullName>
    </submittedName>
</protein>
<dbReference type="OrthoDB" id="5860246at2759"/>
<dbReference type="InterPro" id="IPR049121">
    <property type="entry name" value="TdIF1_C"/>
</dbReference>
<feature type="region of interest" description="Disordered" evidence="4">
    <location>
        <begin position="538"/>
        <end position="571"/>
    </location>
</feature>
<evidence type="ECO:0000256" key="4">
    <source>
        <dbReference type="SAM" id="MobiDB-lite"/>
    </source>
</evidence>
<dbReference type="AlphaFoldDB" id="A0A074ZHP8"/>
<dbReference type="STRING" id="6198.A0A074ZHP8"/>
<dbReference type="GO" id="GO:0005634">
    <property type="term" value="C:nucleus"/>
    <property type="evidence" value="ECO:0007669"/>
    <property type="project" value="UniProtKB-SubCell"/>
</dbReference>
<evidence type="ECO:0000259" key="6">
    <source>
        <dbReference type="Pfam" id="PF21229"/>
    </source>
</evidence>
<feature type="compositionally biased region" description="Polar residues" evidence="4">
    <location>
        <begin position="478"/>
        <end position="509"/>
    </location>
</feature>
<dbReference type="PANTHER" id="PTHR23399">
    <property type="entry name" value="DEOXYNUCLEOTIDYLTRANSFERASE TERMINAL-INTERACTING PROTEIN 1"/>
    <property type="match status" value="1"/>
</dbReference>
<keyword evidence="3" id="KW-0539">Nucleus</keyword>
<feature type="domain" description="TdIF1 C-terminal" evidence="6">
    <location>
        <begin position="814"/>
        <end position="913"/>
    </location>
</feature>
<keyword evidence="8" id="KW-1185">Reference proteome</keyword>
<dbReference type="RefSeq" id="XP_009173463.1">
    <property type="nucleotide sequence ID" value="XM_009175199.1"/>
</dbReference>
<dbReference type="KEGG" id="ovi:T265_09187"/>
<dbReference type="GO" id="GO:0031491">
    <property type="term" value="F:nucleosome binding"/>
    <property type="evidence" value="ECO:0007669"/>
    <property type="project" value="TreeGrafter"/>
</dbReference>
<name>A0A074ZHP8_OPIVI</name>
<reference evidence="7 8" key="1">
    <citation type="submission" date="2013-11" db="EMBL/GenBank/DDBJ databases">
        <title>Opisthorchis viverrini - life in the bile duct.</title>
        <authorList>
            <person name="Young N.D."/>
            <person name="Nagarajan N."/>
            <person name="Lin S.J."/>
            <person name="Korhonen P.K."/>
            <person name="Jex A.R."/>
            <person name="Hall R.S."/>
            <person name="Safavi-Hemami H."/>
            <person name="Kaewkong W."/>
            <person name="Bertrand D."/>
            <person name="Gao S."/>
            <person name="Seet Q."/>
            <person name="Wongkham S."/>
            <person name="Teh B.T."/>
            <person name="Wongkham C."/>
            <person name="Intapan P.M."/>
            <person name="Maleewong W."/>
            <person name="Yang X."/>
            <person name="Hu M."/>
            <person name="Wang Z."/>
            <person name="Hofmann A."/>
            <person name="Sternberg P.W."/>
            <person name="Tan P."/>
            <person name="Wang J."/>
            <person name="Gasser R.B."/>
        </authorList>
    </citation>
    <scope>NUCLEOTIDE SEQUENCE [LARGE SCALE GENOMIC DNA]</scope>
</reference>
<feature type="compositionally biased region" description="Polar residues" evidence="4">
    <location>
        <begin position="1"/>
        <end position="15"/>
    </location>
</feature>
<dbReference type="InterPro" id="IPR026064">
    <property type="entry name" value="TdIF1"/>
</dbReference>
<dbReference type="GeneID" id="20323366"/>
<evidence type="ECO:0000256" key="3">
    <source>
        <dbReference type="ARBA" id="ARBA00023242"/>
    </source>
</evidence>
<feature type="region of interest" description="Disordered" evidence="4">
    <location>
        <begin position="472"/>
        <end position="512"/>
    </location>
</feature>
<evidence type="ECO:0000259" key="5">
    <source>
        <dbReference type="Pfam" id="PF18192"/>
    </source>
</evidence>
<keyword evidence="2" id="KW-0238">DNA-binding</keyword>
<evidence type="ECO:0000313" key="7">
    <source>
        <dbReference type="EMBL" id="KER22780.1"/>
    </source>
</evidence>
<dbReference type="Pfam" id="PF18192">
    <property type="entry name" value="DNTTIP1_dimer"/>
    <property type="match status" value="1"/>
</dbReference>
<evidence type="ECO:0000256" key="1">
    <source>
        <dbReference type="ARBA" id="ARBA00004123"/>
    </source>
</evidence>
<feature type="region of interest" description="Disordered" evidence="4">
    <location>
        <begin position="335"/>
        <end position="356"/>
    </location>
</feature>
<dbReference type="CTD" id="20323366"/>
<dbReference type="GO" id="GO:0003677">
    <property type="term" value="F:DNA binding"/>
    <property type="evidence" value="ECO:0007669"/>
    <property type="project" value="UniProtKB-KW"/>
</dbReference>
<sequence length="1079" mass="118785">MLTNSSHTHSQSLAPTTTLVKTEATTKETLSRPWLQNGLQPNFFPYPKADDTHAGIEPGTVYDFGLVDSSQRIMNAHVPTNAFPLSAATMLAPALSCALGTTPLSFGDILTHRSPKTQGLHAVECPKPAKRQTRNPRSLVCDVQIVDAVQQRLTQVQQHPLLADTFRSPSTVSDALPSLHSCNPTSRAGASFSLHSLVNSSFNYPSTTSTFVDGANWRDTPCTTQFLPTNSVVSCMSRSANPNTSTIPNSSRGLKPTYDYHAPSLASSFVDTLHIPPSTVVCRPLHSSPPRSVAQVPDPLPASTSTMLNVPVTAPVVCPSSGYLSTYTVPQPRVSCSSQHLSPPHPIQQSVSGDQTIKPSKEPLPCINMRHANVLRYPKYTNRKNSGFDRRLKHTGLIVDPHSTLRLLRKFLQPFINQAVDKVLQHYMKDYIMIAVRNIRQNLGDDAVTEADLMKFRRSVMQRVALQYFPKHEPHPSSAESSAMENSQEQSHPNSESKRMQSQPHTTSPMLKRNHRQMSGSLAFHPLLNTEDFRDEVSASAAELDEGTSCTVSPHLSPLSEEQSSVNRPSSNISDVSLFSNRSLLGHSHPVVPLSRADCDKLNPKLPSVILNPLKFHDLYSNTSLDASPMNSPSSTSSNSTVGFFHNLSSPEDCPITPKTAPLSAVAEQSKIDSYCKQSRQNMASRVYSFEACAADEHVQGASTGEHKKFDQHSRLKRGSSLKDRLKRARKRSLTWFNVGGYARRPKVRRTVDIVHNQSSWRRGGGASRRTSNQVKVNTTRPSVACRSRQQWNASLTSISATTQASLPLVFDQNTTFTLGSNANTWLGLGAARGRIYTKHPELFRYPCDTEDKSWLFNSGLLTSQGVKAFLMHSDQVRQIGQYYRQTHEANNDADDVDQLKTFTVPLWLFQKIHKIALQYPQFIQTAGPTVNLPNKPASPELKPPIDLRQAHPPSSNSRAPERPSAGRSCLYQSPEAFTGRREVAFMAKSSKSPHYAVEYPRSQSNRASTTRDESQNKSFSSVTDVSGDPAIIRYPVNTPSTSSYSIPNSPTPVSSVPTSIKTASGSPTPPTLQRFDST</sequence>
<dbReference type="PANTHER" id="PTHR23399:SF2">
    <property type="entry name" value="DEOXYNUCLEOTIDYLTRANSFERASE TERMINAL-INTERACTING PROTEIN 1"/>
    <property type="match status" value="1"/>
</dbReference>
<accession>A0A074ZHP8</accession>
<comment type="subcellular location">
    <subcellularLocation>
        <location evidence="1">Nucleus</location>
    </subcellularLocation>
</comment>
<gene>
    <name evidence="7" type="ORF">T265_09187</name>
</gene>
<proteinExistence type="predicted"/>
<organism evidence="7 8">
    <name type="scientific">Opisthorchis viverrini</name>
    <name type="common">Southeast Asian liver fluke</name>
    <dbReference type="NCBI Taxonomy" id="6198"/>
    <lineage>
        <taxon>Eukaryota</taxon>
        <taxon>Metazoa</taxon>
        <taxon>Spiralia</taxon>
        <taxon>Lophotrochozoa</taxon>
        <taxon>Platyhelminthes</taxon>
        <taxon>Trematoda</taxon>
        <taxon>Digenea</taxon>
        <taxon>Opisthorchiida</taxon>
        <taxon>Opisthorchiata</taxon>
        <taxon>Opisthorchiidae</taxon>
        <taxon>Opisthorchis</taxon>
    </lineage>
</organism>
<evidence type="ECO:0000256" key="2">
    <source>
        <dbReference type="ARBA" id="ARBA00023125"/>
    </source>
</evidence>
<evidence type="ECO:0000313" key="8">
    <source>
        <dbReference type="Proteomes" id="UP000054324"/>
    </source>
</evidence>
<feature type="compositionally biased region" description="Polar residues" evidence="4">
    <location>
        <begin position="548"/>
        <end position="571"/>
    </location>
</feature>
<feature type="region of interest" description="Disordered" evidence="4">
    <location>
        <begin position="990"/>
        <end position="1079"/>
    </location>
</feature>
<dbReference type="Proteomes" id="UP000054324">
    <property type="component" value="Unassembled WGS sequence"/>
</dbReference>
<feature type="compositionally biased region" description="Low complexity" evidence="4">
    <location>
        <begin position="1046"/>
        <end position="1061"/>
    </location>
</feature>
<feature type="domain" description="DNTTIP1 dimerisation" evidence="5">
    <location>
        <begin position="404"/>
        <end position="468"/>
    </location>
</feature>
<dbReference type="EMBL" id="KL596880">
    <property type="protein sequence ID" value="KER22780.1"/>
    <property type="molecule type" value="Genomic_DNA"/>
</dbReference>
<feature type="region of interest" description="Disordered" evidence="4">
    <location>
        <begin position="1"/>
        <end position="32"/>
    </location>
</feature>